<dbReference type="EMBL" id="BPLQ01008869">
    <property type="protein sequence ID" value="GIY40006.1"/>
    <property type="molecule type" value="Genomic_DNA"/>
</dbReference>
<comment type="caution">
    <text evidence="9">The sequence shown here is derived from an EMBL/GenBank/DDBJ whole genome shotgun (WGS) entry which is preliminary data.</text>
</comment>
<evidence type="ECO:0000256" key="3">
    <source>
        <dbReference type="ARBA" id="ARBA00006369"/>
    </source>
</evidence>
<evidence type="ECO:0000256" key="6">
    <source>
        <dbReference type="ARBA" id="ARBA00023242"/>
    </source>
</evidence>
<proteinExistence type="inferred from homology"/>
<evidence type="ECO:0000259" key="8">
    <source>
        <dbReference type="PROSITE" id="PS50833"/>
    </source>
</evidence>
<keyword evidence="10" id="KW-1185">Reference proteome</keyword>
<dbReference type="PROSITE" id="PS50833">
    <property type="entry name" value="BRIX"/>
    <property type="match status" value="1"/>
</dbReference>
<dbReference type="GO" id="GO:0000027">
    <property type="term" value="P:ribosomal large subunit assembly"/>
    <property type="evidence" value="ECO:0007669"/>
    <property type="project" value="TreeGrafter"/>
</dbReference>
<dbReference type="GO" id="GO:0005730">
    <property type="term" value="C:nucleolus"/>
    <property type="evidence" value="ECO:0007669"/>
    <property type="project" value="UniProtKB-SubCell"/>
</dbReference>
<evidence type="ECO:0000313" key="10">
    <source>
        <dbReference type="Proteomes" id="UP001054837"/>
    </source>
</evidence>
<organism evidence="9 10">
    <name type="scientific">Caerostris darwini</name>
    <dbReference type="NCBI Taxonomy" id="1538125"/>
    <lineage>
        <taxon>Eukaryota</taxon>
        <taxon>Metazoa</taxon>
        <taxon>Ecdysozoa</taxon>
        <taxon>Arthropoda</taxon>
        <taxon>Chelicerata</taxon>
        <taxon>Arachnida</taxon>
        <taxon>Araneae</taxon>
        <taxon>Araneomorphae</taxon>
        <taxon>Entelegynae</taxon>
        <taxon>Araneoidea</taxon>
        <taxon>Araneidae</taxon>
        <taxon>Caerostris</taxon>
    </lineage>
</organism>
<comment type="subcellular location">
    <subcellularLocation>
        <location evidence="2">Nucleus</location>
        <location evidence="2">Nucleolus</location>
    </subcellularLocation>
</comment>
<dbReference type="InterPro" id="IPR026532">
    <property type="entry name" value="BRX1"/>
</dbReference>
<keyword evidence="5" id="KW-0690">Ribosome biogenesis</keyword>
<evidence type="ECO:0000256" key="7">
    <source>
        <dbReference type="ARBA" id="ARBA00080845"/>
    </source>
</evidence>
<evidence type="ECO:0000313" key="9">
    <source>
        <dbReference type="EMBL" id="GIY40006.1"/>
    </source>
</evidence>
<dbReference type="GO" id="GO:0019843">
    <property type="term" value="F:rRNA binding"/>
    <property type="evidence" value="ECO:0007669"/>
    <property type="project" value="InterPro"/>
</dbReference>
<evidence type="ECO:0000256" key="4">
    <source>
        <dbReference type="ARBA" id="ARBA00020522"/>
    </source>
</evidence>
<accession>A0AAV4T3T7</accession>
<comment type="function">
    <text evidence="1">Required for biogenesis of the 60S ribosomal subunit.</text>
</comment>
<dbReference type="Pfam" id="PF04427">
    <property type="entry name" value="Brix"/>
    <property type="match status" value="1"/>
</dbReference>
<protein>
    <recommendedName>
        <fullName evidence="4">Ribosome biogenesis protein BRX1 homolog</fullName>
    </recommendedName>
    <alternativeName>
        <fullName evidence="7">Brix domain-containing protein 2 homolog</fullName>
    </alternativeName>
</protein>
<keyword evidence="6" id="KW-0539">Nucleus</keyword>
<dbReference type="FunFam" id="3.40.50.10480:FF:000003">
    <property type="entry name" value="Ribosome biogenesis protein BRX1"/>
    <property type="match status" value="1"/>
</dbReference>
<comment type="similarity">
    <text evidence="3">Belongs to the BRX1 family.</text>
</comment>
<dbReference type="Gene3D" id="3.40.50.10480">
    <property type="entry name" value="Probable brix-domain ribosomal biogenesis protein"/>
    <property type="match status" value="1"/>
</dbReference>
<dbReference type="SMART" id="SM00879">
    <property type="entry name" value="Brix"/>
    <property type="match status" value="1"/>
</dbReference>
<dbReference type="Proteomes" id="UP001054837">
    <property type="component" value="Unassembled WGS sequence"/>
</dbReference>
<dbReference type="PANTHER" id="PTHR13634">
    <property type="entry name" value="RIBOSOME BIOGENESIS PROTEIN BRIX"/>
    <property type="match status" value="1"/>
</dbReference>
<evidence type="ECO:0000256" key="2">
    <source>
        <dbReference type="ARBA" id="ARBA00004604"/>
    </source>
</evidence>
<name>A0AAV4T3T7_9ARAC</name>
<reference evidence="9 10" key="1">
    <citation type="submission" date="2021-06" db="EMBL/GenBank/DDBJ databases">
        <title>Caerostris darwini draft genome.</title>
        <authorList>
            <person name="Kono N."/>
            <person name="Arakawa K."/>
        </authorList>
    </citation>
    <scope>NUCLEOTIDE SEQUENCE [LARGE SCALE GENOMIC DNA]</scope>
</reference>
<dbReference type="AlphaFoldDB" id="A0AAV4T3T7"/>
<evidence type="ECO:0000256" key="1">
    <source>
        <dbReference type="ARBA" id="ARBA00003439"/>
    </source>
</evidence>
<gene>
    <name evidence="9" type="primary">BRIX1</name>
    <name evidence="9" type="ORF">CDAR_431511</name>
</gene>
<dbReference type="SUPFAM" id="SSF52954">
    <property type="entry name" value="Class II aaRS ABD-related"/>
    <property type="match status" value="1"/>
</dbReference>
<sequence>MHTNQTPHLKTLTSILTVTVSANFSEYTTSNRDFKMGKRQRNESVTEEIHVSGNENKKIKWINKQRVLIFASRGISFRDRHLMNNLRTLLPHSKSDSKMDKKTPLLMINEICEMKNCNNCIYFENKKHKDLYMWISRVPNGPSAKFLIENVHTMEELKLTGNCLKASRPILTFDDSFEATPHLAVLKETLIQIFGTPNHHPKSQPFFDHVFNFKFLDNRIWFRNYQIEDDGTSLVEIGPRFTMNLIKIFDGSFCGSVLYTNTSYVTPSMHRKNLKLDAINRYQNKFNDKKLLAMRRPKQSYPVDPAEEVFETEVDDKEL</sequence>
<dbReference type="PANTHER" id="PTHR13634:SF0">
    <property type="entry name" value="RIBOSOME BIOGENESIS PROTEIN BRX1 HOMOLOG"/>
    <property type="match status" value="1"/>
</dbReference>
<dbReference type="GO" id="GO:0006364">
    <property type="term" value="P:rRNA processing"/>
    <property type="evidence" value="ECO:0007669"/>
    <property type="project" value="InterPro"/>
</dbReference>
<dbReference type="InterPro" id="IPR007109">
    <property type="entry name" value="Brix"/>
</dbReference>
<feature type="domain" description="Brix" evidence="8">
    <location>
        <begin position="65"/>
        <end position="254"/>
    </location>
</feature>
<evidence type="ECO:0000256" key="5">
    <source>
        <dbReference type="ARBA" id="ARBA00022517"/>
    </source>
</evidence>